<sequence>MRKLRIVFTYHRQKGLGAIRHWNFLHCKLLIVRTDKVLCNLFFSFLLRRLDLFQASWAIKKFMRAWRQNISSMRELSEVGEGQYTKCLIHSVFGAWNNFIDRRNIFGDQERKRHLLILWHRKAAKIYRAHLSASKMIRFKKIRITKFSLSIWRRRLLQVIQQDAVFSQCQNKHKVLILTCCLHEWYIYGKTNTRKRAQQVSCIQRRKCSLKLSSLREWQSWVQRKCSLRQVSILGASWRRRFLQKAVLKAWSIWWQKVHKRERRMEIVTVTQRKRKLLEIACAWRDEAYLRRSTHATMLEAVHEFKTRYLQKLLTAWKAWFLEEKHQKALVVSSIRHMLMCYHRRGFARWRNLSILATAEKQKLRSMENSCRVAMKRHYWKLWCQWLVIQTVLWGFLTKKKQELVSACLKGLHWHSLVKSQLNVSYELHEVFERLLLSWTSKTVFLRFNRWRLWCKCHINKRRQNRSALEHLASALLKKSWRSFQIFLGLIKKSRAGKMQARCSIQGKIFLAMKNKYNQQVVLATSNRRAVSHYIIRTCHIAWMIWQHYVAYCKKSSSAKAKALGFFAQSKLKKGFKAWFEVFLSERAKLEYWTCIKIQIDCFSLHKTFGAWRAISCKHLVQLKHVHVFQQQQRAAYLCRNLHFWIYYTHKRKCLKAAQEMFRHRSLKSCFMAWTSYVMHLKRKRVTQNLVDQILFKKFGRTAFLGWQDITTIAKHVHFKHVEAASRLRYTLMLNAFTIWSHVVANCIFYKKILDNHLLQYKKKQFNILFQVTKQQQRSRQSCLLTMRLKRDSCLWRNFQLWKERTCKQALYQQAILKALKYERCRVLKHTFSSLLEFKKQCQNKQEFHLFAKQKMQNVHLKLMLKEWLKQSHILCDKRVRVVLLRQSHEQRMLAMAFDKLRSFTEYNWHLRSQVMQGFHKHLYAKKMDKASSWHKNQLVGMSLNQWYKVVKRTQILKAGIMKLQFRSLSRMYHKWRSFFSHQTALSTRTKVLSSHYRSKVLNRHWAHWQARAESAQYEHQFLLFKSFKKWSKYAKGNALWRSKEQVATQTILQSLQKRIIWAWHSLVRELAIRREEHQQQRFLHREAMGMATRTERRLKMELLYLATKAWRNRVHLTNSMAALINKHNLALKQDVWTGWVLLVDRSSKEMELKWRWLFAMLKNHFSMWQKATKEQLQEVANQGIQAAKFLNWKHVKKTWVQWRSQSESGKERAKVLQECTHLIQSGLFWDTVREILHVWSDYALERNRQRERSWAAEASYKRRKLADYFSAWHHYTLASTESAFTLQGSIQIYHQAKSSKSSMQEPPYRSIDGDKTEYRFQNTFVGIPNYTPHFGKSSALATASQKVIIEEVSQSSDQSGTILFPLSSAPDQDSEQRRIGLALDPLRQGHMIESNAMNACFFESLDNQDARTWNGASHSAHQLCLESNRMDEVVANDGCWPYELPKTGVAWIRYSVKQHNPLQQSWQK</sequence>
<name>A0ACC2D477_DIPCM</name>
<dbReference type="Proteomes" id="UP001162992">
    <property type="component" value="Chromosome 7"/>
</dbReference>
<accession>A0ACC2D477</accession>
<dbReference type="EMBL" id="CM055098">
    <property type="protein sequence ID" value="KAJ7549043.1"/>
    <property type="molecule type" value="Genomic_DNA"/>
</dbReference>
<comment type="caution">
    <text evidence="1">The sequence shown here is derived from an EMBL/GenBank/DDBJ whole genome shotgun (WGS) entry which is preliminary data.</text>
</comment>
<proteinExistence type="predicted"/>
<organism evidence="1 2">
    <name type="scientific">Diphasiastrum complanatum</name>
    <name type="common">Issler's clubmoss</name>
    <name type="synonym">Lycopodium complanatum</name>
    <dbReference type="NCBI Taxonomy" id="34168"/>
    <lineage>
        <taxon>Eukaryota</taxon>
        <taxon>Viridiplantae</taxon>
        <taxon>Streptophyta</taxon>
        <taxon>Embryophyta</taxon>
        <taxon>Tracheophyta</taxon>
        <taxon>Lycopodiopsida</taxon>
        <taxon>Lycopodiales</taxon>
        <taxon>Lycopodiaceae</taxon>
        <taxon>Lycopodioideae</taxon>
        <taxon>Diphasiastrum</taxon>
    </lineage>
</organism>
<keyword evidence="2" id="KW-1185">Reference proteome</keyword>
<evidence type="ECO:0000313" key="2">
    <source>
        <dbReference type="Proteomes" id="UP001162992"/>
    </source>
</evidence>
<evidence type="ECO:0000313" key="1">
    <source>
        <dbReference type="EMBL" id="KAJ7549043.1"/>
    </source>
</evidence>
<gene>
    <name evidence="1" type="ORF">O6H91_07G037700</name>
</gene>
<protein>
    <submittedName>
        <fullName evidence="1">Uncharacterized protein</fullName>
    </submittedName>
</protein>
<reference evidence="2" key="1">
    <citation type="journal article" date="2024" name="Proc. Natl. Acad. Sci. U.S.A.">
        <title>Extraordinary preservation of gene collinearity over three hundred million years revealed in homosporous lycophytes.</title>
        <authorList>
            <person name="Li C."/>
            <person name="Wickell D."/>
            <person name="Kuo L.Y."/>
            <person name="Chen X."/>
            <person name="Nie B."/>
            <person name="Liao X."/>
            <person name="Peng D."/>
            <person name="Ji J."/>
            <person name="Jenkins J."/>
            <person name="Williams M."/>
            <person name="Shu S."/>
            <person name="Plott C."/>
            <person name="Barry K."/>
            <person name="Rajasekar S."/>
            <person name="Grimwood J."/>
            <person name="Han X."/>
            <person name="Sun S."/>
            <person name="Hou Z."/>
            <person name="He W."/>
            <person name="Dai G."/>
            <person name="Sun C."/>
            <person name="Schmutz J."/>
            <person name="Leebens-Mack J.H."/>
            <person name="Li F.W."/>
            <person name="Wang L."/>
        </authorList>
    </citation>
    <scope>NUCLEOTIDE SEQUENCE [LARGE SCALE GENOMIC DNA]</scope>
    <source>
        <strain evidence="2">cv. PW_Plant_1</strain>
    </source>
</reference>